<feature type="domain" description="Protein FecR C-terminal" evidence="3">
    <location>
        <begin position="261"/>
        <end position="328"/>
    </location>
</feature>
<dbReference type="PANTHER" id="PTHR30273:SF2">
    <property type="entry name" value="PROTEIN FECR"/>
    <property type="match status" value="1"/>
</dbReference>
<dbReference type="InterPro" id="IPR012373">
    <property type="entry name" value="Ferrdict_sens_TM"/>
</dbReference>
<keyword evidence="1" id="KW-1133">Transmembrane helix</keyword>
<dbReference type="PANTHER" id="PTHR30273">
    <property type="entry name" value="PERIPLASMIC SIGNAL SENSOR AND SIGMA FACTOR ACTIVATOR FECR-RELATED"/>
    <property type="match status" value="1"/>
</dbReference>
<dbReference type="AlphaFoldDB" id="A0A1W2BNC8"/>
<dbReference type="Proteomes" id="UP000192360">
    <property type="component" value="Unassembled WGS sequence"/>
</dbReference>
<sequence length="331" mass="37467">MQENKQHLLENLLNDTSFKNWVYKKNRNDIAFWNNWIANNAEYIDTIYAARDIVIGIRFNKSELSEDFINDKLDNVIKKNTDSTIDNGAKSNKKIELIYATSVLLSGIILFFAANFFTATSEVIHKTGFGEIIDLKLPDGTTVVLNGNSELKYNKDNSRDVVLNGEAYFKVKSKPSTKAKFWVTTQDLKVEVFGTHFNVNTRNKKTDVLLDEGSISLLLENGNSTKMQPGEIVTYSKESDKIVHNKVNSNIKYTHWIDGTYIFNNVTLLEVMQYIENAYGIASEFKNPNTKNIVITGGIPNENLTICIMALEKASGVTIQKQNNKLLIIEN</sequence>
<feature type="domain" description="FecR protein" evidence="2">
    <location>
        <begin position="126"/>
        <end position="215"/>
    </location>
</feature>
<name>A0A1W2BNC8_9FLAO</name>
<dbReference type="Pfam" id="PF04773">
    <property type="entry name" value="FecR"/>
    <property type="match status" value="1"/>
</dbReference>
<dbReference type="OrthoDB" id="645173at2"/>
<proteinExistence type="predicted"/>
<dbReference type="RefSeq" id="WP_084061883.1">
    <property type="nucleotide sequence ID" value="NZ_FWXO01000004.1"/>
</dbReference>
<dbReference type="InterPro" id="IPR032508">
    <property type="entry name" value="FecR_C"/>
</dbReference>
<evidence type="ECO:0000259" key="2">
    <source>
        <dbReference type="Pfam" id="PF04773"/>
    </source>
</evidence>
<dbReference type="Gene3D" id="3.55.50.30">
    <property type="match status" value="1"/>
</dbReference>
<accession>A0A1W2BNC8</accession>
<dbReference type="InterPro" id="IPR006860">
    <property type="entry name" value="FecR"/>
</dbReference>
<dbReference type="Gene3D" id="2.60.120.1440">
    <property type="match status" value="1"/>
</dbReference>
<evidence type="ECO:0000313" key="4">
    <source>
        <dbReference type="EMBL" id="SMC74374.1"/>
    </source>
</evidence>
<reference evidence="4 5" key="1">
    <citation type="submission" date="2017-04" db="EMBL/GenBank/DDBJ databases">
        <authorList>
            <person name="Afonso C.L."/>
            <person name="Miller P.J."/>
            <person name="Scott M.A."/>
            <person name="Spackman E."/>
            <person name="Goraichik I."/>
            <person name="Dimitrov K.M."/>
            <person name="Suarez D.L."/>
            <person name="Swayne D.E."/>
        </authorList>
    </citation>
    <scope>NUCLEOTIDE SEQUENCE [LARGE SCALE GENOMIC DNA]</scope>
    <source>
        <strain evidence="4 5">DSM 21164</strain>
    </source>
</reference>
<feature type="transmembrane region" description="Helical" evidence="1">
    <location>
        <begin position="97"/>
        <end position="117"/>
    </location>
</feature>
<keyword evidence="5" id="KW-1185">Reference proteome</keyword>
<dbReference type="STRING" id="504486.SAMN05660703_2564"/>
<keyword evidence="1" id="KW-0812">Transmembrane</keyword>
<evidence type="ECO:0000259" key="3">
    <source>
        <dbReference type="Pfam" id="PF16344"/>
    </source>
</evidence>
<evidence type="ECO:0000313" key="5">
    <source>
        <dbReference type="Proteomes" id="UP000192360"/>
    </source>
</evidence>
<dbReference type="GO" id="GO:0016989">
    <property type="term" value="F:sigma factor antagonist activity"/>
    <property type="evidence" value="ECO:0007669"/>
    <property type="project" value="TreeGrafter"/>
</dbReference>
<organism evidence="4 5">
    <name type="scientific">Cellulophaga tyrosinoxydans</name>
    <dbReference type="NCBI Taxonomy" id="504486"/>
    <lineage>
        <taxon>Bacteria</taxon>
        <taxon>Pseudomonadati</taxon>
        <taxon>Bacteroidota</taxon>
        <taxon>Flavobacteriia</taxon>
        <taxon>Flavobacteriales</taxon>
        <taxon>Flavobacteriaceae</taxon>
        <taxon>Cellulophaga</taxon>
    </lineage>
</organism>
<keyword evidence="1" id="KW-0472">Membrane</keyword>
<dbReference type="EMBL" id="FWXO01000004">
    <property type="protein sequence ID" value="SMC74374.1"/>
    <property type="molecule type" value="Genomic_DNA"/>
</dbReference>
<protein>
    <submittedName>
        <fullName evidence="4">FecR family protein</fullName>
    </submittedName>
</protein>
<gene>
    <name evidence="4" type="ORF">SAMN05660703_2564</name>
</gene>
<evidence type="ECO:0000256" key="1">
    <source>
        <dbReference type="SAM" id="Phobius"/>
    </source>
</evidence>
<dbReference type="Pfam" id="PF16344">
    <property type="entry name" value="FecR_C"/>
    <property type="match status" value="1"/>
</dbReference>